<dbReference type="AlphaFoldDB" id="A0A843WMV4"/>
<dbReference type="PROSITE" id="PS51767">
    <property type="entry name" value="PEPTIDASE_A1"/>
    <property type="match status" value="1"/>
</dbReference>
<dbReference type="EMBL" id="NMUH01005449">
    <property type="protein sequence ID" value="MQM12783.1"/>
    <property type="molecule type" value="Genomic_DNA"/>
</dbReference>
<evidence type="ECO:0000256" key="7">
    <source>
        <dbReference type="PIRSR" id="PIRSR601461-1"/>
    </source>
</evidence>
<feature type="domain" description="Peptidase A1" evidence="9">
    <location>
        <begin position="122"/>
        <end position="452"/>
    </location>
</feature>
<dbReference type="PRINTS" id="PR00792">
    <property type="entry name" value="PEPSIN"/>
</dbReference>
<evidence type="ECO:0000313" key="10">
    <source>
        <dbReference type="EMBL" id="MQM12783.1"/>
    </source>
</evidence>
<evidence type="ECO:0000256" key="6">
    <source>
        <dbReference type="ARBA" id="ARBA00023157"/>
    </source>
</evidence>
<keyword evidence="4" id="KW-0064">Aspartyl protease</keyword>
<dbReference type="GO" id="GO:0004190">
    <property type="term" value="F:aspartic-type endopeptidase activity"/>
    <property type="evidence" value="ECO:0007669"/>
    <property type="project" value="UniProtKB-KW"/>
</dbReference>
<dbReference type="Pfam" id="PF14543">
    <property type="entry name" value="TAXi_N"/>
    <property type="match status" value="1"/>
</dbReference>
<dbReference type="SUPFAM" id="SSF50630">
    <property type="entry name" value="Acid proteases"/>
    <property type="match status" value="1"/>
</dbReference>
<dbReference type="InterPro" id="IPR033121">
    <property type="entry name" value="PEPTIDASE_A1"/>
</dbReference>
<keyword evidence="11" id="KW-1185">Reference proteome</keyword>
<evidence type="ECO:0000256" key="8">
    <source>
        <dbReference type="SAM" id="SignalP"/>
    </source>
</evidence>
<organism evidence="10 11">
    <name type="scientific">Colocasia esculenta</name>
    <name type="common">Wild taro</name>
    <name type="synonym">Arum esculentum</name>
    <dbReference type="NCBI Taxonomy" id="4460"/>
    <lineage>
        <taxon>Eukaryota</taxon>
        <taxon>Viridiplantae</taxon>
        <taxon>Streptophyta</taxon>
        <taxon>Embryophyta</taxon>
        <taxon>Tracheophyta</taxon>
        <taxon>Spermatophyta</taxon>
        <taxon>Magnoliopsida</taxon>
        <taxon>Liliopsida</taxon>
        <taxon>Araceae</taxon>
        <taxon>Aroideae</taxon>
        <taxon>Colocasieae</taxon>
        <taxon>Colocasia</taxon>
    </lineage>
</organism>
<evidence type="ECO:0000256" key="5">
    <source>
        <dbReference type="ARBA" id="ARBA00022801"/>
    </source>
</evidence>
<reference evidence="10" key="1">
    <citation type="submission" date="2017-07" db="EMBL/GenBank/DDBJ databases">
        <title>Taro Niue Genome Assembly and Annotation.</title>
        <authorList>
            <person name="Atibalentja N."/>
            <person name="Keating K."/>
            <person name="Fields C.J."/>
        </authorList>
    </citation>
    <scope>NUCLEOTIDE SEQUENCE</scope>
    <source>
        <strain evidence="10">Niue_2</strain>
        <tissue evidence="10">Leaf</tissue>
    </source>
</reference>
<feature type="signal peptide" evidence="8">
    <location>
        <begin position="1"/>
        <end position="23"/>
    </location>
</feature>
<dbReference type="GO" id="GO:0006508">
    <property type="term" value="P:proteolysis"/>
    <property type="evidence" value="ECO:0007669"/>
    <property type="project" value="UniProtKB-KW"/>
</dbReference>
<evidence type="ECO:0000313" key="11">
    <source>
        <dbReference type="Proteomes" id="UP000652761"/>
    </source>
</evidence>
<keyword evidence="6" id="KW-1015">Disulfide bond</keyword>
<dbReference type="InterPro" id="IPR032861">
    <property type="entry name" value="TAXi_N"/>
</dbReference>
<dbReference type="Gene3D" id="2.40.70.10">
    <property type="entry name" value="Acid Proteases"/>
    <property type="match status" value="2"/>
</dbReference>
<feature type="active site" evidence="7">
    <location>
        <position position="335"/>
    </location>
</feature>
<dbReference type="FunFam" id="2.40.70.10:FF:000013">
    <property type="entry name" value="Aspartyl protease AED1"/>
    <property type="match status" value="1"/>
</dbReference>
<evidence type="ECO:0000256" key="2">
    <source>
        <dbReference type="ARBA" id="ARBA00022670"/>
    </source>
</evidence>
<protein>
    <recommendedName>
        <fullName evidence="9">Peptidase A1 domain-containing protein</fullName>
    </recommendedName>
</protein>
<proteinExistence type="inferred from homology"/>
<dbReference type="CDD" id="cd05472">
    <property type="entry name" value="cnd41_like"/>
    <property type="match status" value="1"/>
</dbReference>
<comment type="caution">
    <text evidence="10">The sequence shown here is derived from an EMBL/GenBank/DDBJ whole genome shotgun (WGS) entry which is preliminary data.</text>
</comment>
<evidence type="ECO:0000256" key="1">
    <source>
        <dbReference type="ARBA" id="ARBA00007447"/>
    </source>
</evidence>
<gene>
    <name evidence="10" type="ORF">Taro_045702</name>
</gene>
<accession>A0A843WMV4</accession>
<dbReference type="PANTHER" id="PTHR13683">
    <property type="entry name" value="ASPARTYL PROTEASES"/>
    <property type="match status" value="1"/>
</dbReference>
<dbReference type="PANTHER" id="PTHR13683:SF750">
    <property type="entry name" value="ASPARTYL PROTEASE AED1"/>
    <property type="match status" value="1"/>
</dbReference>
<sequence>MASMSSALLPLLLLCLWFYHVSGDEQGLWVVRVESLLPRPICSSPKVPAAGGNTLKVAHRRGPCSSFGTKPNPALTLRQDMLRVESLQRGLSGGAPSKGTQLQASQVSIPTRWGRPIGTGNYLVTVGFGSPRKDQTLVFDTGSNVCWIQCMPCAGSCYQQQDPLFDPSASSTYRNISCSSATCSSLDIRGCNSGTCVYGVQYGDQSTTVGFLVQDTLTLTPENVFQNFVFGCGQNNRGLFGRAAGLIGLGRDSFSLVSQTSQVLGGTFSYCLPATSSSTGYLTMGRSATSASYTPMLTDSRDPSLYSIALTGISLGGRLLPISPTVFQTSGSIIDSGTVITRLPPSAYAALRTAFRSAMSQYPMAQPLSILDTCYDFSKVQTIEVPTVVLHFDGGADLPLQVPGIFFVADISQVCLAFAGNGSPGDLGIIGNTQQKTTEVIYDLGARRIGFATKACS</sequence>
<keyword evidence="3 8" id="KW-0732">Signal</keyword>
<dbReference type="Pfam" id="PF14541">
    <property type="entry name" value="TAXi_C"/>
    <property type="match status" value="1"/>
</dbReference>
<evidence type="ECO:0000256" key="4">
    <source>
        <dbReference type="ARBA" id="ARBA00022750"/>
    </source>
</evidence>
<name>A0A843WMV4_COLES</name>
<evidence type="ECO:0000259" key="9">
    <source>
        <dbReference type="PROSITE" id="PS51767"/>
    </source>
</evidence>
<dbReference type="InterPro" id="IPR001461">
    <property type="entry name" value="Aspartic_peptidase_A1"/>
</dbReference>
<comment type="similarity">
    <text evidence="1">Belongs to the peptidase A1 family.</text>
</comment>
<dbReference type="InterPro" id="IPR032799">
    <property type="entry name" value="TAXi_C"/>
</dbReference>
<dbReference type="OrthoDB" id="2747330at2759"/>
<dbReference type="Proteomes" id="UP000652761">
    <property type="component" value="Unassembled WGS sequence"/>
</dbReference>
<dbReference type="FunFam" id="2.40.70.10:FF:000021">
    <property type="entry name" value="Aspartyl protease AED1"/>
    <property type="match status" value="1"/>
</dbReference>
<keyword evidence="5" id="KW-0378">Hydrolase</keyword>
<keyword evidence="2" id="KW-0645">Protease</keyword>
<dbReference type="InterPro" id="IPR033873">
    <property type="entry name" value="CND41-like"/>
</dbReference>
<feature type="active site" evidence="7">
    <location>
        <position position="140"/>
    </location>
</feature>
<dbReference type="InterPro" id="IPR021109">
    <property type="entry name" value="Peptidase_aspartic_dom_sf"/>
</dbReference>
<evidence type="ECO:0000256" key="3">
    <source>
        <dbReference type="ARBA" id="ARBA00022729"/>
    </source>
</evidence>
<feature type="chain" id="PRO_5032824499" description="Peptidase A1 domain-containing protein" evidence="8">
    <location>
        <begin position="24"/>
        <end position="457"/>
    </location>
</feature>